<dbReference type="AlphaFoldDB" id="A0A926N686"/>
<name>A0A926N686_9BACL</name>
<reference evidence="3" key="1">
    <citation type="submission" date="2020-09" db="EMBL/GenBank/DDBJ databases">
        <title>A novel bacterium of genus Hazenella, isolated from South China Sea.</title>
        <authorList>
            <person name="Huang H."/>
            <person name="Mo K."/>
            <person name="Hu Y."/>
        </authorList>
    </citation>
    <scope>NUCLEOTIDE SEQUENCE</scope>
    <source>
        <strain evidence="3">IB182357</strain>
    </source>
</reference>
<feature type="region of interest" description="Disordered" evidence="2">
    <location>
        <begin position="73"/>
        <end position="106"/>
    </location>
</feature>
<feature type="compositionally biased region" description="Basic and acidic residues" evidence="2">
    <location>
        <begin position="73"/>
        <end position="82"/>
    </location>
</feature>
<feature type="coiled-coil region" evidence="1">
    <location>
        <begin position="4"/>
        <end position="38"/>
    </location>
</feature>
<comment type="caution">
    <text evidence="3">The sequence shown here is derived from an EMBL/GenBank/DDBJ whole genome shotgun (WGS) entry which is preliminary data.</text>
</comment>
<evidence type="ECO:0000313" key="3">
    <source>
        <dbReference type="EMBL" id="MBD1372589.1"/>
    </source>
</evidence>
<gene>
    <name evidence="3" type="ORF">IC620_09505</name>
</gene>
<accession>A0A926N686</accession>
<protein>
    <submittedName>
        <fullName evidence="3">Uncharacterized protein</fullName>
    </submittedName>
</protein>
<dbReference type="EMBL" id="JACXAH010000011">
    <property type="protein sequence ID" value="MBD1372589.1"/>
    <property type="molecule type" value="Genomic_DNA"/>
</dbReference>
<dbReference type="Proteomes" id="UP000661691">
    <property type="component" value="Unassembled WGS sequence"/>
</dbReference>
<keyword evidence="1" id="KW-0175">Coiled coil</keyword>
<keyword evidence="4" id="KW-1185">Reference proteome</keyword>
<organism evidence="3 4">
    <name type="scientific">Polycladospora coralii</name>
    <dbReference type="NCBI Taxonomy" id="2771432"/>
    <lineage>
        <taxon>Bacteria</taxon>
        <taxon>Bacillati</taxon>
        <taxon>Bacillota</taxon>
        <taxon>Bacilli</taxon>
        <taxon>Bacillales</taxon>
        <taxon>Thermoactinomycetaceae</taxon>
        <taxon>Polycladospora</taxon>
    </lineage>
</organism>
<sequence length="672" mass="73393">MDPSNELKKNMRGMNQEVKHLKNNLSKYSVKIANISERLEKRTNGTSGKSGKQMDAMTKQLGVLNKSISTLSHELKKGKGAGETRAGASGSKGHASRLKDQGNKLKSIGEGVGGNLGGSLGRLGKGMGAGWVGVILMGIDLIGSKMAEWISEGAQILETENKAATRIGTRLGQYEGNFKETRYEFKDIGRESFHTTSEALDIGDRYLSLAGGEPDGYWNKQLKEVLKTSRSMGLDPYVMADHYGDFVRMGSNDVKQLSDALKGAIIKTQTNGREEEVIGAIHNLTSSAYRTQLDITDRERNDLIGFHTMLGMANPGLKGEKGGELAGALGGVMQNGSNNGFVMAMMGYGTKYKGIKGYWELRKKLSKGLTDPDNLHDLTTGMEKSIKNEDMRKVALDQLLQTEGYNNPEAVEAILGDKIRPELKMKTYAGNHMDSVIEEGGKENKRALQDYKNSPQGVKDYNNMMEEAGKTTAAEDFVEEWDKLKKGFYQKFSPEAMAEGLHKGLKIGAKQAPLMSKGSWGWILRGIGGVSEFYQGIPDVFEANDKMEALKDLGGDVLKGFWDPAPFFKNQSHSSEDEARATMDKIGRSDQDNRQFTALLERYPSVLEGAQSMRIAVDVSGAITGLSDENNDFVTQSLIGALSDKFVPTISSMVNLGRQFAIGTGGMGRMSR</sequence>
<evidence type="ECO:0000256" key="2">
    <source>
        <dbReference type="SAM" id="MobiDB-lite"/>
    </source>
</evidence>
<evidence type="ECO:0000256" key="1">
    <source>
        <dbReference type="SAM" id="Coils"/>
    </source>
</evidence>
<proteinExistence type="predicted"/>
<evidence type="ECO:0000313" key="4">
    <source>
        <dbReference type="Proteomes" id="UP000661691"/>
    </source>
</evidence>
<dbReference type="RefSeq" id="WP_191142033.1">
    <property type="nucleotide sequence ID" value="NZ_JACXAH010000011.1"/>
</dbReference>